<reference evidence="2 4" key="1">
    <citation type="submission" date="2015-11" db="EMBL/GenBank/DDBJ databases">
        <title>Genomic analysis of 38 Legionella species identifies large and diverse effector repertoires.</title>
        <authorList>
            <person name="Burstein D."/>
            <person name="Amaro F."/>
            <person name="Zusman T."/>
            <person name="Lifshitz Z."/>
            <person name="Cohen O."/>
            <person name="Gilbert J.A."/>
            <person name="Pupko T."/>
            <person name="Shuman H.A."/>
            <person name="Segal G."/>
        </authorList>
    </citation>
    <scope>NUCLEOTIDE SEQUENCE [LARGE SCALE GENOMIC DNA]</scope>
    <source>
        <strain evidence="2 4">CDC#72-OH-14</strain>
    </source>
</reference>
<feature type="compositionally biased region" description="Low complexity" evidence="1">
    <location>
        <begin position="94"/>
        <end position="105"/>
    </location>
</feature>
<feature type="compositionally biased region" description="Basic and acidic residues" evidence="1">
    <location>
        <begin position="80"/>
        <end position="92"/>
    </location>
</feature>
<feature type="region of interest" description="Disordered" evidence="1">
    <location>
        <begin position="33"/>
        <end position="121"/>
    </location>
</feature>
<dbReference type="RefSeq" id="WP_058463351.1">
    <property type="nucleotide sequence ID" value="NZ_CAAAHQ010000081.1"/>
</dbReference>
<proteinExistence type="predicted"/>
<name>A0A378IIX1_9GAMM</name>
<evidence type="ECO:0000313" key="3">
    <source>
        <dbReference type="EMBL" id="STX34880.1"/>
    </source>
</evidence>
<dbReference type="OrthoDB" id="9993711at2"/>
<dbReference type="EMBL" id="UGNX01000001">
    <property type="protein sequence ID" value="STX34880.1"/>
    <property type="molecule type" value="Genomic_DNA"/>
</dbReference>
<feature type="compositionally biased region" description="Polar residues" evidence="1">
    <location>
        <begin position="68"/>
        <end position="78"/>
    </location>
</feature>
<evidence type="ECO:0000256" key="1">
    <source>
        <dbReference type="SAM" id="MobiDB-lite"/>
    </source>
</evidence>
<evidence type="ECO:0000313" key="2">
    <source>
        <dbReference type="EMBL" id="KTC93911.1"/>
    </source>
</evidence>
<protein>
    <submittedName>
        <fullName evidence="3">Uncharacterized protein</fullName>
    </submittedName>
</protein>
<feature type="compositionally biased region" description="Low complexity" evidence="1">
    <location>
        <begin position="43"/>
        <end position="62"/>
    </location>
</feature>
<organism evidence="3 5">
    <name type="scientific">Legionella cincinnatiensis</name>
    <dbReference type="NCBI Taxonomy" id="28085"/>
    <lineage>
        <taxon>Bacteria</taxon>
        <taxon>Pseudomonadati</taxon>
        <taxon>Pseudomonadota</taxon>
        <taxon>Gammaproteobacteria</taxon>
        <taxon>Legionellales</taxon>
        <taxon>Legionellaceae</taxon>
        <taxon>Legionella</taxon>
    </lineage>
</organism>
<dbReference type="Proteomes" id="UP000255316">
    <property type="component" value="Unassembled WGS sequence"/>
</dbReference>
<dbReference type="Proteomes" id="UP000054854">
    <property type="component" value="Unassembled WGS sequence"/>
</dbReference>
<keyword evidence="4" id="KW-1185">Reference proteome</keyword>
<evidence type="ECO:0000313" key="5">
    <source>
        <dbReference type="Proteomes" id="UP000255316"/>
    </source>
</evidence>
<feature type="compositionally biased region" description="Polar residues" evidence="1">
    <location>
        <begin position="111"/>
        <end position="121"/>
    </location>
</feature>
<sequence length="121" mass="13355">MKQSPDEKDYYKNMVALTNEMMDWLLKGLDSVDAPNQKQQTPNQFVQNTNAAQNNQQTPQNADGPQLGQLSSSQTNATPRDLDKACGAHDDLITANTSENENTNAHDNANENDSINSLSFQ</sequence>
<dbReference type="AlphaFoldDB" id="A0A378IIX1"/>
<dbReference type="EMBL" id="LNXX01000002">
    <property type="protein sequence ID" value="KTC93911.1"/>
    <property type="molecule type" value="Genomic_DNA"/>
</dbReference>
<evidence type="ECO:0000313" key="4">
    <source>
        <dbReference type="Proteomes" id="UP000054854"/>
    </source>
</evidence>
<accession>A0A378IIX1</accession>
<gene>
    <name evidence="2" type="ORF">Lcin_0096</name>
    <name evidence="3" type="ORF">NCTC12438_01490</name>
</gene>
<reference evidence="3 5" key="2">
    <citation type="submission" date="2018-06" db="EMBL/GenBank/DDBJ databases">
        <authorList>
            <consortium name="Pathogen Informatics"/>
            <person name="Doyle S."/>
        </authorList>
    </citation>
    <scope>NUCLEOTIDE SEQUENCE [LARGE SCALE GENOMIC DNA]</scope>
    <source>
        <strain evidence="3 5">NCTC12438</strain>
    </source>
</reference>